<keyword evidence="2" id="KW-1185">Reference proteome</keyword>
<name>A0AAV9E8L0_ACOCL</name>
<sequence>MVSQLGFGWVRLGSCSQTMLLGVRSRPQHTPTYPHENSSKSKCIDMRRDGSPSLTAAPFPFNPTVMVMMSVDEGDTVESFEQKFEEEGVWIPDTDDNVKPKIRMSFDTVEDGEKFYTSYARVASFGVRKSTTKYRKGTEELIKREMDSKYENLCLSILARTTADGSLVNTQNQRPLHDWIRIVPEYGMDKIFKNIEAEWCKQIFHALSIEDFFTTQAYKKH</sequence>
<dbReference type="AlphaFoldDB" id="A0AAV9E8L0"/>
<protein>
    <recommendedName>
        <fullName evidence="3">Protein FAR1-RELATED SEQUENCE</fullName>
    </recommendedName>
</protein>
<evidence type="ECO:0000313" key="2">
    <source>
        <dbReference type="Proteomes" id="UP001180020"/>
    </source>
</evidence>
<organism evidence="1 2">
    <name type="scientific">Acorus calamus</name>
    <name type="common">Sweet flag</name>
    <dbReference type="NCBI Taxonomy" id="4465"/>
    <lineage>
        <taxon>Eukaryota</taxon>
        <taxon>Viridiplantae</taxon>
        <taxon>Streptophyta</taxon>
        <taxon>Embryophyta</taxon>
        <taxon>Tracheophyta</taxon>
        <taxon>Spermatophyta</taxon>
        <taxon>Magnoliopsida</taxon>
        <taxon>Liliopsida</taxon>
        <taxon>Acoraceae</taxon>
        <taxon>Acorus</taxon>
    </lineage>
</organism>
<evidence type="ECO:0000313" key="1">
    <source>
        <dbReference type="EMBL" id="KAK1309845.1"/>
    </source>
</evidence>
<reference evidence="1" key="1">
    <citation type="journal article" date="2023" name="Nat. Commun.">
        <title>Diploid and tetraploid genomes of Acorus and the evolution of monocots.</title>
        <authorList>
            <person name="Ma L."/>
            <person name="Liu K.W."/>
            <person name="Li Z."/>
            <person name="Hsiao Y.Y."/>
            <person name="Qi Y."/>
            <person name="Fu T."/>
            <person name="Tang G.D."/>
            <person name="Zhang D."/>
            <person name="Sun W.H."/>
            <person name="Liu D.K."/>
            <person name="Li Y."/>
            <person name="Chen G.Z."/>
            <person name="Liu X.D."/>
            <person name="Liao X.Y."/>
            <person name="Jiang Y.T."/>
            <person name="Yu X."/>
            <person name="Hao Y."/>
            <person name="Huang J."/>
            <person name="Zhao X.W."/>
            <person name="Ke S."/>
            <person name="Chen Y.Y."/>
            <person name="Wu W.L."/>
            <person name="Hsu J.L."/>
            <person name="Lin Y.F."/>
            <person name="Huang M.D."/>
            <person name="Li C.Y."/>
            <person name="Huang L."/>
            <person name="Wang Z.W."/>
            <person name="Zhao X."/>
            <person name="Zhong W.Y."/>
            <person name="Peng D.H."/>
            <person name="Ahmad S."/>
            <person name="Lan S."/>
            <person name="Zhang J.S."/>
            <person name="Tsai W.C."/>
            <person name="Van de Peer Y."/>
            <person name="Liu Z.J."/>
        </authorList>
    </citation>
    <scope>NUCLEOTIDE SEQUENCE</scope>
    <source>
        <strain evidence="1">CP</strain>
    </source>
</reference>
<accession>A0AAV9E8L0</accession>
<dbReference type="EMBL" id="JAUJYO010000008">
    <property type="protein sequence ID" value="KAK1309845.1"/>
    <property type="molecule type" value="Genomic_DNA"/>
</dbReference>
<dbReference type="Proteomes" id="UP001180020">
    <property type="component" value="Unassembled WGS sequence"/>
</dbReference>
<proteinExistence type="predicted"/>
<gene>
    <name evidence="1" type="ORF">QJS10_CPA08g00904</name>
</gene>
<comment type="caution">
    <text evidence="1">The sequence shown here is derived from an EMBL/GenBank/DDBJ whole genome shotgun (WGS) entry which is preliminary data.</text>
</comment>
<evidence type="ECO:0008006" key="3">
    <source>
        <dbReference type="Google" id="ProtNLM"/>
    </source>
</evidence>
<reference evidence="1" key="2">
    <citation type="submission" date="2023-06" db="EMBL/GenBank/DDBJ databases">
        <authorList>
            <person name="Ma L."/>
            <person name="Liu K.-W."/>
            <person name="Li Z."/>
            <person name="Hsiao Y.-Y."/>
            <person name="Qi Y."/>
            <person name="Fu T."/>
            <person name="Tang G."/>
            <person name="Zhang D."/>
            <person name="Sun W.-H."/>
            <person name="Liu D.-K."/>
            <person name="Li Y."/>
            <person name="Chen G.-Z."/>
            <person name="Liu X.-D."/>
            <person name="Liao X.-Y."/>
            <person name="Jiang Y.-T."/>
            <person name="Yu X."/>
            <person name="Hao Y."/>
            <person name="Huang J."/>
            <person name="Zhao X.-W."/>
            <person name="Ke S."/>
            <person name="Chen Y.-Y."/>
            <person name="Wu W.-L."/>
            <person name="Hsu J.-L."/>
            <person name="Lin Y.-F."/>
            <person name="Huang M.-D."/>
            <person name="Li C.-Y."/>
            <person name="Huang L."/>
            <person name="Wang Z.-W."/>
            <person name="Zhao X."/>
            <person name="Zhong W.-Y."/>
            <person name="Peng D.-H."/>
            <person name="Ahmad S."/>
            <person name="Lan S."/>
            <person name="Zhang J.-S."/>
            <person name="Tsai W.-C."/>
            <person name="Van De Peer Y."/>
            <person name="Liu Z.-J."/>
        </authorList>
    </citation>
    <scope>NUCLEOTIDE SEQUENCE</scope>
    <source>
        <strain evidence="1">CP</strain>
        <tissue evidence="1">Leaves</tissue>
    </source>
</reference>